<keyword evidence="6" id="KW-0489">Methyltransferase</keyword>
<comment type="subcellular location">
    <subcellularLocation>
        <location evidence="1">Membrane</location>
        <topology evidence="1">Multi-pass membrane protein</topology>
    </subcellularLocation>
</comment>
<dbReference type="Gene3D" id="1.20.120.1630">
    <property type="match status" value="1"/>
</dbReference>
<keyword evidence="4 5" id="KW-0472">Membrane</keyword>
<evidence type="ECO:0000256" key="1">
    <source>
        <dbReference type="ARBA" id="ARBA00004141"/>
    </source>
</evidence>
<proteinExistence type="predicted"/>
<dbReference type="Proteomes" id="UP000002754">
    <property type="component" value="Unassembled WGS sequence"/>
</dbReference>
<evidence type="ECO:0000313" key="7">
    <source>
        <dbReference type="Proteomes" id="UP000002754"/>
    </source>
</evidence>
<evidence type="ECO:0000256" key="2">
    <source>
        <dbReference type="ARBA" id="ARBA00022692"/>
    </source>
</evidence>
<organism evidence="6 7">
    <name type="scientific">Alkalihalobacillus alcalophilus ATCC 27647 = CGMCC 1.3604</name>
    <dbReference type="NCBI Taxonomy" id="1218173"/>
    <lineage>
        <taxon>Bacteria</taxon>
        <taxon>Bacillati</taxon>
        <taxon>Bacillota</taxon>
        <taxon>Bacilli</taxon>
        <taxon>Bacillales</taxon>
        <taxon>Bacillaceae</taxon>
        <taxon>Alkalihalobacillus</taxon>
    </lineage>
</organism>
<keyword evidence="2 5" id="KW-0812">Transmembrane</keyword>
<dbReference type="GO" id="GO:0032259">
    <property type="term" value="P:methylation"/>
    <property type="evidence" value="ECO:0007669"/>
    <property type="project" value="UniProtKB-KW"/>
</dbReference>
<keyword evidence="6" id="KW-0808">Transferase</keyword>
<evidence type="ECO:0000256" key="5">
    <source>
        <dbReference type="SAM" id="Phobius"/>
    </source>
</evidence>
<keyword evidence="7" id="KW-1185">Reference proteome</keyword>
<protein>
    <submittedName>
        <fullName evidence="6">Isoprenylcysteine carboxyl methyltransferase</fullName>
    </submittedName>
</protein>
<feature type="transmembrane region" description="Helical" evidence="5">
    <location>
        <begin position="69"/>
        <end position="87"/>
    </location>
</feature>
<accession>A0A094WJA8</accession>
<comment type="caution">
    <text evidence="6">The sequence shown here is derived from an EMBL/GenBank/DDBJ whole genome shotgun (WGS) entry which is preliminary data.</text>
</comment>
<evidence type="ECO:0000256" key="3">
    <source>
        <dbReference type="ARBA" id="ARBA00022989"/>
    </source>
</evidence>
<feature type="transmembrane region" description="Helical" evidence="5">
    <location>
        <begin position="41"/>
        <end position="62"/>
    </location>
</feature>
<reference evidence="6 7" key="1">
    <citation type="journal article" date="2014" name="Genome Announc.">
        <title>Draft Genome Sequence of Bacillus alcalophilus AV1934, a Classic Alkaliphile Isolated from Human Feces in 1934.</title>
        <authorList>
            <person name="Attie O."/>
            <person name="Jayaprakash A."/>
            <person name="Shah H."/>
            <person name="Paulsen I.T."/>
            <person name="Morino M."/>
            <person name="Takahashi Y."/>
            <person name="Narumi I."/>
            <person name="Sachidanandam R."/>
            <person name="Satoh K."/>
            <person name="Ito M."/>
            <person name="Krulwich T.A."/>
        </authorList>
    </citation>
    <scope>NUCLEOTIDE SEQUENCE [LARGE SCALE GENOMIC DNA]</scope>
    <source>
        <strain evidence="6 7">AV1934</strain>
    </source>
</reference>
<dbReference type="STRING" id="1218173.BALCAV_0213275"/>
<dbReference type="GO" id="GO:0016020">
    <property type="term" value="C:membrane"/>
    <property type="evidence" value="ECO:0007669"/>
    <property type="project" value="UniProtKB-SubCell"/>
</dbReference>
<dbReference type="EMBL" id="ALPT02000042">
    <property type="protein sequence ID" value="KGA96921.1"/>
    <property type="molecule type" value="Genomic_DNA"/>
</dbReference>
<feature type="transmembrane region" description="Helical" evidence="5">
    <location>
        <begin position="121"/>
        <end position="147"/>
    </location>
</feature>
<dbReference type="eggNOG" id="COG1755">
    <property type="taxonomic scope" value="Bacteria"/>
</dbReference>
<gene>
    <name evidence="6" type="ORF">BALCAV_0213275</name>
</gene>
<evidence type="ECO:0000313" key="6">
    <source>
        <dbReference type="EMBL" id="KGA96921.1"/>
    </source>
</evidence>
<sequence>MWIYIFLGSVMLQRVLELIIANRNKRWIEDQGGFEVGKEHYPFLVLLHVGFFLSLFSEIAVTQPEMMKWTAIPFCLFIIAQVVRVWALSSLGRFWNTRIMILPGARVVTKGPYHFMRHPNYMVVAVEIISLPIIFQAYWTAFLFTVLNGVVLSIRIKEEERALQADTNYNEIFENKSRFIPSSDD</sequence>
<dbReference type="AlphaFoldDB" id="A0A094WJA8"/>
<evidence type="ECO:0000256" key="4">
    <source>
        <dbReference type="ARBA" id="ARBA00023136"/>
    </source>
</evidence>
<dbReference type="Pfam" id="PF04140">
    <property type="entry name" value="ICMT"/>
    <property type="match status" value="1"/>
</dbReference>
<dbReference type="InterPro" id="IPR007269">
    <property type="entry name" value="ICMT_MeTrfase"/>
</dbReference>
<dbReference type="PANTHER" id="PTHR43847">
    <property type="entry name" value="BLL3993 PROTEIN"/>
    <property type="match status" value="1"/>
</dbReference>
<keyword evidence="3 5" id="KW-1133">Transmembrane helix</keyword>
<dbReference type="InterPro" id="IPR052527">
    <property type="entry name" value="Metal_cation-efflux_comp"/>
</dbReference>
<dbReference type="PANTHER" id="PTHR43847:SF1">
    <property type="entry name" value="BLL3993 PROTEIN"/>
    <property type="match status" value="1"/>
</dbReference>
<dbReference type="GO" id="GO:0004671">
    <property type="term" value="F:protein C-terminal S-isoprenylcysteine carboxyl O-methyltransferase activity"/>
    <property type="evidence" value="ECO:0007669"/>
    <property type="project" value="InterPro"/>
</dbReference>
<name>A0A094WJA8_ALKAL</name>